<dbReference type="InterPro" id="IPR050661">
    <property type="entry name" value="BglG_antiterminators"/>
</dbReference>
<dbReference type="InterPro" id="IPR016152">
    <property type="entry name" value="PTrfase/Anion_transptr"/>
</dbReference>
<dbReference type="SUPFAM" id="SSF63520">
    <property type="entry name" value="PTS-regulatory domain, PRD"/>
    <property type="match status" value="1"/>
</dbReference>
<reference evidence="6 7" key="1">
    <citation type="submission" date="2018-05" db="EMBL/GenBank/DDBJ databases">
        <title>Genomic Encyclopedia of Type Strains, Phase IV (KMG-IV): sequencing the most valuable type-strain genomes for metagenomic binning, comparative biology and taxonomic classification.</title>
        <authorList>
            <person name="Goeker M."/>
        </authorList>
    </citation>
    <scope>NUCLEOTIDE SEQUENCE [LARGE SCALE GENOMIC DNA]</scope>
    <source>
        <strain evidence="6 7">JC118</strain>
    </source>
</reference>
<evidence type="ECO:0000259" key="5">
    <source>
        <dbReference type="PROSITE" id="PS51372"/>
    </source>
</evidence>
<proteinExistence type="predicted"/>
<dbReference type="Gene3D" id="1.10.10.10">
    <property type="entry name" value="Winged helix-like DNA-binding domain superfamily/Winged helix DNA-binding domain"/>
    <property type="match status" value="1"/>
</dbReference>
<sequence>MKDKKNQILEYLYQYGPAKAKTISDKLDISLRSVQRYIHEWNKTYKDLIKTDNAFYSINQEQYIKLQESQIDYSRSKRIQQIMVKLIRSHDCLNIEDLCDEFFVSTSTMRKDIIEIKQHVKPFGITVNINADNIYVEAEDKSRRQLIKENLYAEMNENFIDMHLVQNYFPDFDVEAIKKIITQEFTSKQFYIDEYYLDNLLLHLIIKLYCLTDETEIRYWEASNVFEEMSDHICSAIEDLYHIYFDSAERKDLSWLIYSYIQKNHQEIDIKEDNLIPADIYQTLDNIINEIDQIYGIDLRKHDLNFLDNFALHIKNLLFRSSHGIVIKNPITGSIKANYPLLYEVSVMITNRLQEVYTISLNEDEITYIALHIGSQVDSIKSLTTKLNCILICPEFYALSKKLLSTLKSRYSEEIVITDILTDSKLLKYKPCDLIISTINLPLETSQNSIKIDYILTREMSLELDTCIHQTLKKKNAARLKYNISKLLSKEHFFIIDNGLNQEEIIHLMGDKLFSSGYVEESFTNDCLSREVISPTAYNTIAIPHPITLNAKQSIISIAIAKKQIVWHNHKKIRLVLMLAIEKKDLPMFKPIFEFISYYINGELNIQNILNANNFEEFKTAFLSCLD</sequence>
<dbReference type="Gene3D" id="3.40.930.10">
    <property type="entry name" value="Mannitol-specific EII, Chain A"/>
    <property type="match status" value="1"/>
</dbReference>
<keyword evidence="2" id="KW-0805">Transcription regulation</keyword>
<evidence type="ECO:0000256" key="2">
    <source>
        <dbReference type="ARBA" id="ARBA00023015"/>
    </source>
</evidence>
<dbReference type="InterPro" id="IPR036634">
    <property type="entry name" value="PRD_sf"/>
</dbReference>
<dbReference type="EMBL" id="QJKH01000001">
    <property type="protein sequence ID" value="PXX81569.1"/>
    <property type="molecule type" value="Genomic_DNA"/>
</dbReference>
<dbReference type="InterPro" id="IPR002178">
    <property type="entry name" value="PTS_EIIA_type-2_dom"/>
</dbReference>
<comment type="caution">
    <text evidence="6">The sequence shown here is derived from an EMBL/GenBank/DDBJ whole genome shotgun (WGS) entry which is preliminary data.</text>
</comment>
<keyword evidence="7" id="KW-1185">Reference proteome</keyword>
<organism evidence="6 7">
    <name type="scientific">Dielma fastidiosa</name>
    <dbReference type="NCBI Taxonomy" id="1034346"/>
    <lineage>
        <taxon>Bacteria</taxon>
        <taxon>Bacillati</taxon>
        <taxon>Bacillota</taxon>
        <taxon>Erysipelotrichia</taxon>
        <taxon>Erysipelotrichales</taxon>
        <taxon>Erysipelotrichaceae</taxon>
        <taxon>Dielma</taxon>
    </lineage>
</organism>
<dbReference type="Pfam" id="PF00874">
    <property type="entry name" value="PRD"/>
    <property type="match status" value="1"/>
</dbReference>
<feature type="domain" description="PRD" evidence="5">
    <location>
        <begin position="275"/>
        <end position="383"/>
    </location>
</feature>
<keyword evidence="3" id="KW-0804">Transcription</keyword>
<dbReference type="STRING" id="1034346.GCA_000313565_00176"/>
<dbReference type="Gene3D" id="1.10.1790.10">
    <property type="entry name" value="PRD domain"/>
    <property type="match status" value="1"/>
</dbReference>
<dbReference type="InterPro" id="IPR001034">
    <property type="entry name" value="DeoR_HTH"/>
</dbReference>
<accession>A0A318KVI1</accession>
<dbReference type="PROSITE" id="PS51372">
    <property type="entry name" value="PRD_2"/>
    <property type="match status" value="1"/>
</dbReference>
<dbReference type="RefSeq" id="WP_022936484.1">
    <property type="nucleotide sequence ID" value="NZ_CABKRQ010000001.1"/>
</dbReference>
<name>A0A318KVI1_9FIRM</name>
<feature type="domain" description="PTS EIIA type-2" evidence="4">
    <location>
        <begin position="486"/>
        <end position="627"/>
    </location>
</feature>
<dbReference type="PANTHER" id="PTHR30185">
    <property type="entry name" value="CRYPTIC BETA-GLUCOSIDE BGL OPERON ANTITERMINATOR"/>
    <property type="match status" value="1"/>
</dbReference>
<dbReference type="SUPFAM" id="SSF55804">
    <property type="entry name" value="Phoshotransferase/anion transport protein"/>
    <property type="match status" value="1"/>
</dbReference>
<keyword evidence="1" id="KW-0677">Repeat</keyword>
<evidence type="ECO:0000313" key="7">
    <source>
        <dbReference type="Proteomes" id="UP000247612"/>
    </source>
</evidence>
<dbReference type="InterPro" id="IPR011608">
    <property type="entry name" value="PRD"/>
</dbReference>
<dbReference type="Proteomes" id="UP000247612">
    <property type="component" value="Unassembled WGS sequence"/>
</dbReference>
<gene>
    <name evidence="6" type="ORF">DES51_101179</name>
</gene>
<dbReference type="InterPro" id="IPR036388">
    <property type="entry name" value="WH-like_DNA-bd_sf"/>
</dbReference>
<evidence type="ECO:0000256" key="3">
    <source>
        <dbReference type="ARBA" id="ARBA00023163"/>
    </source>
</evidence>
<evidence type="ECO:0000256" key="1">
    <source>
        <dbReference type="ARBA" id="ARBA00022737"/>
    </source>
</evidence>
<dbReference type="AlphaFoldDB" id="A0A318KVI1"/>
<dbReference type="OrthoDB" id="3175596at2"/>
<dbReference type="Pfam" id="PF00359">
    <property type="entry name" value="PTS_EIIA_2"/>
    <property type="match status" value="1"/>
</dbReference>
<dbReference type="PANTHER" id="PTHR30185:SF18">
    <property type="entry name" value="TRANSCRIPTIONAL REGULATOR MTLR"/>
    <property type="match status" value="1"/>
</dbReference>
<protein>
    <submittedName>
        <fullName evidence="6">BglG family transcriptional antiterminator</fullName>
    </submittedName>
</protein>
<evidence type="ECO:0000313" key="6">
    <source>
        <dbReference type="EMBL" id="PXX81569.1"/>
    </source>
</evidence>
<evidence type="ECO:0000259" key="4">
    <source>
        <dbReference type="PROSITE" id="PS51094"/>
    </source>
</evidence>
<dbReference type="GO" id="GO:0003700">
    <property type="term" value="F:DNA-binding transcription factor activity"/>
    <property type="evidence" value="ECO:0007669"/>
    <property type="project" value="InterPro"/>
</dbReference>
<dbReference type="PROSITE" id="PS51094">
    <property type="entry name" value="PTS_EIIA_TYPE_2"/>
    <property type="match status" value="1"/>
</dbReference>
<dbReference type="Pfam" id="PF08220">
    <property type="entry name" value="HTH_DeoR"/>
    <property type="match status" value="1"/>
</dbReference>